<evidence type="ECO:0000259" key="4">
    <source>
        <dbReference type="PROSITE" id="PS50113"/>
    </source>
</evidence>
<evidence type="ECO:0000259" key="3">
    <source>
        <dbReference type="PROSITE" id="PS50112"/>
    </source>
</evidence>
<dbReference type="CDD" id="cd00130">
    <property type="entry name" value="PAS"/>
    <property type="match status" value="1"/>
</dbReference>
<dbReference type="PANTHER" id="PTHR43065">
    <property type="entry name" value="SENSOR HISTIDINE KINASE"/>
    <property type="match status" value="1"/>
</dbReference>
<feature type="domain" description="Histidine kinase" evidence="2">
    <location>
        <begin position="723"/>
        <end position="934"/>
    </location>
</feature>
<evidence type="ECO:0000313" key="5">
    <source>
        <dbReference type="EMBL" id="KAG9393157.1"/>
    </source>
</evidence>
<dbReference type="InterPro" id="IPR035965">
    <property type="entry name" value="PAS-like_dom_sf"/>
</dbReference>
<dbReference type="Pfam" id="PF08447">
    <property type="entry name" value="PAS_3"/>
    <property type="match status" value="1"/>
</dbReference>
<name>A0A8J6E3G9_9EUKA</name>
<organism evidence="5 6">
    <name type="scientific">Carpediemonas membranifera</name>
    <dbReference type="NCBI Taxonomy" id="201153"/>
    <lineage>
        <taxon>Eukaryota</taxon>
        <taxon>Metamonada</taxon>
        <taxon>Carpediemonas-like organisms</taxon>
        <taxon>Carpediemonas</taxon>
    </lineage>
</organism>
<accession>A0A8J6E3G9</accession>
<dbReference type="InterPro" id="IPR013655">
    <property type="entry name" value="PAS_fold_3"/>
</dbReference>
<keyword evidence="1" id="KW-0597">Phosphoprotein</keyword>
<dbReference type="InterPro" id="IPR036890">
    <property type="entry name" value="HATPase_C_sf"/>
</dbReference>
<dbReference type="PROSITE" id="PS50109">
    <property type="entry name" value="HIS_KIN"/>
    <property type="match status" value="1"/>
</dbReference>
<evidence type="ECO:0000256" key="1">
    <source>
        <dbReference type="ARBA" id="ARBA00022553"/>
    </source>
</evidence>
<dbReference type="SMART" id="SM00387">
    <property type="entry name" value="HATPase_c"/>
    <property type="match status" value="1"/>
</dbReference>
<dbReference type="PANTHER" id="PTHR43065:SF42">
    <property type="entry name" value="TWO-COMPONENT SENSOR PPRA"/>
    <property type="match status" value="1"/>
</dbReference>
<dbReference type="Gene3D" id="1.10.287.130">
    <property type="match status" value="1"/>
</dbReference>
<gene>
    <name evidence="5" type="ORF">J8273_3286</name>
</gene>
<dbReference type="CDD" id="cd00082">
    <property type="entry name" value="HisKA"/>
    <property type="match status" value="1"/>
</dbReference>
<keyword evidence="6" id="KW-1185">Reference proteome</keyword>
<dbReference type="Gene3D" id="3.30.565.10">
    <property type="entry name" value="Histidine kinase-like ATPase, C-terminal domain"/>
    <property type="match status" value="1"/>
</dbReference>
<dbReference type="SUPFAM" id="SSF55785">
    <property type="entry name" value="PYP-like sensor domain (PAS domain)"/>
    <property type="match status" value="3"/>
</dbReference>
<dbReference type="PRINTS" id="PR00344">
    <property type="entry name" value="BCTRLSENSOR"/>
</dbReference>
<dbReference type="InterPro" id="IPR036097">
    <property type="entry name" value="HisK_dim/P_sf"/>
</dbReference>
<keyword evidence="5" id="KW-0418">Kinase</keyword>
<feature type="domain" description="PAC" evidence="4">
    <location>
        <begin position="652"/>
        <end position="703"/>
    </location>
</feature>
<dbReference type="InterPro" id="IPR004358">
    <property type="entry name" value="Sig_transdc_His_kin-like_C"/>
</dbReference>
<reference evidence="5" key="1">
    <citation type="submission" date="2021-05" db="EMBL/GenBank/DDBJ databases">
        <title>A free-living protist that lacks canonical eukaryotic 1 DNA replication and segregation systems.</title>
        <authorList>
            <person name="Salas-Leiva D.E."/>
            <person name="Tromer E.C."/>
            <person name="Curtis B.A."/>
            <person name="Jerlstrom-Hultqvist J."/>
            <person name="Kolisko M."/>
            <person name="Yi Z."/>
            <person name="Salas-Leiva J.S."/>
            <person name="Gallot-Lavallee L."/>
            <person name="Kops G.J.P.L."/>
            <person name="Archibald J.M."/>
            <person name="Simpson A.G.B."/>
            <person name="Roger A.J."/>
        </authorList>
    </citation>
    <scope>NUCLEOTIDE SEQUENCE</scope>
    <source>
        <strain evidence="5">BICM</strain>
    </source>
</reference>
<dbReference type="PROSITE" id="PS50112">
    <property type="entry name" value="PAS"/>
    <property type="match status" value="1"/>
</dbReference>
<evidence type="ECO:0000313" key="6">
    <source>
        <dbReference type="Proteomes" id="UP000717585"/>
    </source>
</evidence>
<dbReference type="SUPFAM" id="SSF55874">
    <property type="entry name" value="ATPase domain of HSP90 chaperone/DNA topoisomerase II/histidine kinase"/>
    <property type="match status" value="1"/>
</dbReference>
<dbReference type="InterPro" id="IPR003594">
    <property type="entry name" value="HATPase_dom"/>
</dbReference>
<dbReference type="PROSITE" id="PS50113">
    <property type="entry name" value="PAC"/>
    <property type="match status" value="1"/>
</dbReference>
<sequence length="934" mass="105600">MEEDDHERHVLISRLIAKRKTIKALKAQYKAIVVENNAIEAVLKGSQALYVVITATCKILKSNDAFKRIYNEPSRRHLPSTLFRNAVNLPTALTPRAVFEDQLVSGERCHNLLWTVQAEFESGRLRKVAMVGVVERTAPPEQYQGENSTTAIFRMMNTFAANAFWVACISKRYINGVRIFYVSHHIEAWYEVPAAEICDDTAMTFLQGVDPEQRESVAATWMDFVHGKSATVDVTYRAVGRLTGKKTWIRSRAVKLVDVQEGDPMETSWIFGTIEDISEKLRREAEYERQSHIFDQITNHIQDVVFIADVRNYPETGLIEGTTVSNYWETMTGTPATFFEGSFDPDCLRPLLVPEEAEWFMNRIRLFLRGAGPFNISHRFIHQLTGEITHWMTRSTIVRDNAGRPVTAIIVGSYKTAEHFLSVEMAKKKLIFDQMSRSIDDIFYVANFNPEIMPEDTPQIFIPLKFVSDSSSAVLGIAPELLCYHPSLWLERIAPEDRDRVCKAVRTYRHECLDCPSRAKLEVKSAILVNEEHRTVVCCSRPIVGLRGDVRRLVGTWSDITSLVRQEEDLNRAIRRFDMISDSVDSLFYLIASPEGTSEYRIVYVNRFNEQWTGRTREALYQRGSAEWYDQIHPDDRDMVRRTFDDSTGRKRERQYRMLFDDGNVRYTINRRVQFKTVGGMRYLAGFVFDITEMVEAQQRKTEALAQMHNAQRLESLGVLAGGVSHDLNNVLTIIMGDADLILEISAPDDPICLFIDSILCACMKASRFTSQLLAYSGQGQHMIVKVNLTVLLEGMAEFITASMPPHITVHWKLSRASTLPSIKGDPAQLQQVVNNVVSNGVEAIGSNEGHLTISTGFCSKSNDCVYLTIADTGCGMSNEVAERIFDPFYSTKTTSGRGLGMAAVRGIVAHHRGTIETVSVPNEGSIIVLKFPV</sequence>
<dbReference type="OrthoDB" id="18419at2759"/>
<dbReference type="SUPFAM" id="SSF47384">
    <property type="entry name" value="Homodimeric domain of signal transducing histidine kinase"/>
    <property type="match status" value="1"/>
</dbReference>
<dbReference type="Proteomes" id="UP000717585">
    <property type="component" value="Unassembled WGS sequence"/>
</dbReference>
<dbReference type="InterPro" id="IPR005467">
    <property type="entry name" value="His_kinase_dom"/>
</dbReference>
<dbReference type="NCBIfam" id="TIGR00229">
    <property type="entry name" value="sensory_box"/>
    <property type="match status" value="1"/>
</dbReference>
<dbReference type="InterPro" id="IPR003661">
    <property type="entry name" value="HisK_dim/P_dom"/>
</dbReference>
<dbReference type="InterPro" id="IPR000700">
    <property type="entry name" value="PAS-assoc_C"/>
</dbReference>
<dbReference type="Gene3D" id="3.30.450.20">
    <property type="entry name" value="PAS domain"/>
    <property type="match status" value="4"/>
</dbReference>
<protein>
    <submittedName>
        <fullName evidence="5">Histidine kinase- DNA gyrase B- and HSP90-like ATPase</fullName>
    </submittedName>
</protein>
<evidence type="ECO:0000259" key="2">
    <source>
        <dbReference type="PROSITE" id="PS50109"/>
    </source>
</evidence>
<feature type="domain" description="PAS" evidence="3">
    <location>
        <begin position="589"/>
        <end position="651"/>
    </location>
</feature>
<proteinExistence type="predicted"/>
<dbReference type="GO" id="GO:0000155">
    <property type="term" value="F:phosphorelay sensor kinase activity"/>
    <property type="evidence" value="ECO:0007669"/>
    <property type="project" value="InterPro"/>
</dbReference>
<dbReference type="InterPro" id="IPR000014">
    <property type="entry name" value="PAS"/>
</dbReference>
<comment type="caution">
    <text evidence="5">The sequence shown here is derived from an EMBL/GenBank/DDBJ whole genome shotgun (WGS) entry which is preliminary data.</text>
</comment>
<dbReference type="Pfam" id="PF02518">
    <property type="entry name" value="HATPase_c"/>
    <property type="match status" value="1"/>
</dbReference>
<dbReference type="AlphaFoldDB" id="A0A8J6E3G9"/>
<dbReference type="EMBL" id="JAHDYR010000025">
    <property type="protein sequence ID" value="KAG9393157.1"/>
    <property type="molecule type" value="Genomic_DNA"/>
</dbReference>
<keyword evidence="5" id="KW-0808">Transferase</keyword>